<keyword evidence="5" id="KW-1185">Reference proteome</keyword>
<protein>
    <recommendedName>
        <fullName evidence="6">HET-domain-containing protein</fullName>
    </recommendedName>
</protein>
<dbReference type="Pfam" id="PF24883">
    <property type="entry name" value="NPHP3_N"/>
    <property type="match status" value="1"/>
</dbReference>
<dbReference type="InterPro" id="IPR056884">
    <property type="entry name" value="NPHP3-like_N"/>
</dbReference>
<evidence type="ECO:0000256" key="1">
    <source>
        <dbReference type="ARBA" id="ARBA00022737"/>
    </source>
</evidence>
<gene>
    <name evidence="4" type="ORF">G7Y89_g15723</name>
</gene>
<dbReference type="EMBL" id="JAAMPI010002630">
    <property type="protein sequence ID" value="KAF4610396.1"/>
    <property type="molecule type" value="Genomic_DNA"/>
</dbReference>
<dbReference type="Pfam" id="PF06985">
    <property type="entry name" value="HET"/>
    <property type="match status" value="1"/>
</dbReference>
<dbReference type="InterPro" id="IPR027417">
    <property type="entry name" value="P-loop_NTPase"/>
</dbReference>
<dbReference type="SUPFAM" id="SSF52540">
    <property type="entry name" value="P-loop containing nucleoside triphosphate hydrolases"/>
    <property type="match status" value="1"/>
</dbReference>
<dbReference type="Proteomes" id="UP000566819">
    <property type="component" value="Unassembled WGS sequence"/>
</dbReference>
<feature type="domain" description="Heterokaryon incompatibility" evidence="2">
    <location>
        <begin position="26"/>
        <end position="117"/>
    </location>
</feature>
<reference evidence="4 5" key="1">
    <citation type="submission" date="2020-03" db="EMBL/GenBank/DDBJ databases">
        <title>Draft Genome Sequence of Cudoniella acicularis.</title>
        <authorList>
            <person name="Buettner E."/>
            <person name="Kellner H."/>
        </authorList>
    </citation>
    <scope>NUCLEOTIDE SEQUENCE [LARGE SCALE GENOMIC DNA]</scope>
    <source>
        <strain evidence="4 5">DSM 108380</strain>
    </source>
</reference>
<evidence type="ECO:0000259" key="2">
    <source>
        <dbReference type="Pfam" id="PF06985"/>
    </source>
</evidence>
<evidence type="ECO:0000259" key="3">
    <source>
        <dbReference type="Pfam" id="PF24883"/>
    </source>
</evidence>
<feature type="domain" description="Nephrocystin 3-like N-terminal" evidence="3">
    <location>
        <begin position="324"/>
        <end position="483"/>
    </location>
</feature>
<comment type="caution">
    <text evidence="4">The sequence shown here is derived from an EMBL/GenBank/DDBJ whole genome shotgun (WGS) entry which is preliminary data.</text>
</comment>
<evidence type="ECO:0000313" key="5">
    <source>
        <dbReference type="Proteomes" id="UP000566819"/>
    </source>
</evidence>
<dbReference type="AlphaFoldDB" id="A0A8H4QGN3"/>
<dbReference type="OrthoDB" id="674604at2759"/>
<evidence type="ECO:0000313" key="4">
    <source>
        <dbReference type="EMBL" id="KAF4610396.1"/>
    </source>
</evidence>
<dbReference type="PANTHER" id="PTHR10622:SF11">
    <property type="entry name" value="HET-DOMAIN-CONTAINING PROTEIN"/>
    <property type="match status" value="1"/>
</dbReference>
<dbReference type="Gene3D" id="3.40.50.300">
    <property type="entry name" value="P-loop containing nucleotide triphosphate hydrolases"/>
    <property type="match status" value="1"/>
</dbReference>
<accession>A0A8H4QGN3</accession>
<keyword evidence="1" id="KW-0677">Repeat</keyword>
<organism evidence="4 5">
    <name type="scientific">Cudoniella acicularis</name>
    <dbReference type="NCBI Taxonomy" id="354080"/>
    <lineage>
        <taxon>Eukaryota</taxon>
        <taxon>Fungi</taxon>
        <taxon>Dikarya</taxon>
        <taxon>Ascomycota</taxon>
        <taxon>Pezizomycotina</taxon>
        <taxon>Leotiomycetes</taxon>
        <taxon>Helotiales</taxon>
        <taxon>Tricladiaceae</taxon>
        <taxon>Cudoniella</taxon>
    </lineage>
</organism>
<dbReference type="InterPro" id="IPR010730">
    <property type="entry name" value="HET"/>
</dbReference>
<dbReference type="PANTHER" id="PTHR10622">
    <property type="entry name" value="HET DOMAIN-CONTAINING PROTEIN"/>
    <property type="match status" value="1"/>
</dbReference>
<name>A0A8H4QGN3_9HELO</name>
<evidence type="ECO:0008006" key="6">
    <source>
        <dbReference type="Google" id="ProtNLM"/>
    </source>
</evidence>
<sequence>MRLLEYNNVGEFSLTQDFVGGEIPEYAILSHTWGAVTEEVTYRDVIDGTGKNKVGYEKIRFCGEQARRDGLYNFWVDTCCINQSSDREFSEAINSMFRWYRKAAKCYVYLTDVSTNDQIDLSLQPWGAVFGNSRWFTRGWTLQELIAPPSVEFFCSNGNRLGDKKSLEGQLHQITGIPVSALQGSPLSEFSFDERISWARIRETKREEDKAYSLLGILDISMPVIYGEGEENAFHRLNREWKYRFDDLSTISQSASTCDKRLTTLLFQSSAATCRHVLLYPEASTHDDNSINGLPYATEAPFNTYQRQHEPPCLDNTRVDILHEIHTWVEGHDDRCIFWLSGLAGTGKSTIARTITRRYFEETSLGASFFFSRGGGDVSHAGKFFTSIARQLANTIPLLNQHICDAITDNSDIANQSLRDQWQQLILRPLSKLDSNNPRSSYLIVIDALDECDGDNNIRMIVRLLAEARSLRRVRLRIFLTSRPEIPIRYELSQIPDTEYQAFVLHRISPVIVNHDISLFLEHTLGLIGQELRLCDGWPGKEAVRHMVRNASGLFIWAATACRFIRDGKRFAAKRLDTILYSNSSTSTAPEKHLDEIYTTVLKQSMSPDYSDEEKAEACNKLRHMLGSIVVLLSPLSTFTLSRLLQLPREDIDSTFNDLHAILDIPNNSNRQLRLHHPSFRDFLLNQDRCGDFSVDEKKAHKILATSCIQLMSQTLKKDICKMYAPSSQASQVESSRIQKFLPPEVQYACLYWIQHLQRSGSQAYDGEEAHRFLQAHLLHWLEALGWIGKTSEGIQAILSLEAYVSVNESPNLHVFIHDAKRFALYNRLAIEQELQGLYPRLDSTETKSASTLERGATDARGPQ</sequence>
<proteinExistence type="predicted"/>